<dbReference type="InterPro" id="IPR036179">
    <property type="entry name" value="Ig-like_dom_sf"/>
</dbReference>
<evidence type="ECO:0000313" key="4">
    <source>
        <dbReference type="Proteomes" id="UP000001038"/>
    </source>
</evidence>
<feature type="signal peptide" evidence="1">
    <location>
        <begin position="1"/>
        <end position="21"/>
    </location>
</feature>
<dbReference type="InterPro" id="IPR003598">
    <property type="entry name" value="Ig_sub2"/>
</dbReference>
<dbReference type="InParanoid" id="A0A3B3I879"/>
<dbReference type="SMART" id="SM00409">
    <property type="entry name" value="IG"/>
    <property type="match status" value="2"/>
</dbReference>
<dbReference type="Pfam" id="PF07679">
    <property type="entry name" value="I-set"/>
    <property type="match status" value="2"/>
</dbReference>
<dbReference type="InterPro" id="IPR003599">
    <property type="entry name" value="Ig_sub"/>
</dbReference>
<dbReference type="PANTHER" id="PTHR47633">
    <property type="entry name" value="IMMUNOGLOBULIN"/>
    <property type="match status" value="1"/>
</dbReference>
<dbReference type="SMART" id="SM00408">
    <property type="entry name" value="IGc2"/>
    <property type="match status" value="2"/>
</dbReference>
<keyword evidence="1" id="KW-0732">Signal</keyword>
<dbReference type="Gene3D" id="2.60.40.10">
    <property type="entry name" value="Immunoglobulins"/>
    <property type="match status" value="2"/>
</dbReference>
<dbReference type="PROSITE" id="PS50835">
    <property type="entry name" value="IG_LIKE"/>
    <property type="match status" value="1"/>
</dbReference>
<dbReference type="InterPro" id="IPR013098">
    <property type="entry name" value="Ig_I-set"/>
</dbReference>
<feature type="domain" description="Ig-like" evidence="2">
    <location>
        <begin position="35"/>
        <end position="123"/>
    </location>
</feature>
<name>A0A3B3I879_ORYLA</name>
<reference evidence="3 4" key="1">
    <citation type="journal article" date="2007" name="Nature">
        <title>The medaka draft genome and insights into vertebrate genome evolution.</title>
        <authorList>
            <person name="Kasahara M."/>
            <person name="Naruse K."/>
            <person name="Sasaki S."/>
            <person name="Nakatani Y."/>
            <person name="Qu W."/>
            <person name="Ahsan B."/>
            <person name="Yamada T."/>
            <person name="Nagayasu Y."/>
            <person name="Doi K."/>
            <person name="Kasai Y."/>
            <person name="Jindo T."/>
            <person name="Kobayashi D."/>
            <person name="Shimada A."/>
            <person name="Toyoda A."/>
            <person name="Kuroki Y."/>
            <person name="Fujiyama A."/>
            <person name="Sasaki T."/>
            <person name="Shimizu A."/>
            <person name="Asakawa S."/>
            <person name="Shimizu N."/>
            <person name="Hashimoto S."/>
            <person name="Yang J."/>
            <person name="Lee Y."/>
            <person name="Matsushima K."/>
            <person name="Sugano S."/>
            <person name="Sakaizumi M."/>
            <person name="Narita T."/>
            <person name="Ohishi K."/>
            <person name="Haga S."/>
            <person name="Ohta F."/>
            <person name="Nomoto H."/>
            <person name="Nogata K."/>
            <person name="Morishita T."/>
            <person name="Endo T."/>
            <person name="Shin-I T."/>
            <person name="Takeda H."/>
            <person name="Morishita S."/>
            <person name="Kohara Y."/>
        </authorList>
    </citation>
    <scope>NUCLEOTIDE SEQUENCE [LARGE SCALE GENOMIC DNA]</scope>
    <source>
        <strain evidence="3 4">Hd-rR</strain>
    </source>
</reference>
<dbReference type="SUPFAM" id="SSF48726">
    <property type="entry name" value="Immunoglobulin"/>
    <property type="match status" value="2"/>
</dbReference>
<dbReference type="InterPro" id="IPR007110">
    <property type="entry name" value="Ig-like_dom"/>
</dbReference>
<dbReference type="AlphaFoldDB" id="A0A3B3I879"/>
<reference evidence="3" key="2">
    <citation type="submission" date="2025-08" db="UniProtKB">
        <authorList>
            <consortium name="Ensembl"/>
        </authorList>
    </citation>
    <scope>IDENTIFICATION</scope>
    <source>
        <strain evidence="3">Hd-rR</strain>
    </source>
</reference>
<feature type="chain" id="PRO_5017434377" description="Ig-like domain-containing protein" evidence="1">
    <location>
        <begin position="22"/>
        <end position="190"/>
    </location>
</feature>
<accession>A0A3B3I879</accession>
<evidence type="ECO:0000256" key="1">
    <source>
        <dbReference type="SAM" id="SignalP"/>
    </source>
</evidence>
<evidence type="ECO:0000313" key="3">
    <source>
        <dbReference type="Ensembl" id="ENSORLP00000040084.1"/>
    </source>
</evidence>
<protein>
    <recommendedName>
        <fullName evidence="2">Ig-like domain-containing protein</fullName>
    </recommendedName>
</protein>
<evidence type="ECO:0000259" key="2">
    <source>
        <dbReference type="PROSITE" id="PS50835"/>
    </source>
</evidence>
<reference evidence="3" key="3">
    <citation type="submission" date="2025-09" db="UniProtKB">
        <authorList>
            <consortium name="Ensembl"/>
        </authorList>
    </citation>
    <scope>IDENTIFICATION</scope>
    <source>
        <strain evidence="3">Hd-rR</strain>
    </source>
</reference>
<organism evidence="3 4">
    <name type="scientific">Oryzias latipes</name>
    <name type="common">Japanese rice fish</name>
    <name type="synonym">Japanese killifish</name>
    <dbReference type="NCBI Taxonomy" id="8090"/>
    <lineage>
        <taxon>Eukaryota</taxon>
        <taxon>Metazoa</taxon>
        <taxon>Chordata</taxon>
        <taxon>Craniata</taxon>
        <taxon>Vertebrata</taxon>
        <taxon>Euteleostomi</taxon>
        <taxon>Actinopterygii</taxon>
        <taxon>Neopterygii</taxon>
        <taxon>Teleostei</taxon>
        <taxon>Neoteleostei</taxon>
        <taxon>Acanthomorphata</taxon>
        <taxon>Ovalentaria</taxon>
        <taxon>Atherinomorphae</taxon>
        <taxon>Beloniformes</taxon>
        <taxon>Adrianichthyidae</taxon>
        <taxon>Oryziinae</taxon>
        <taxon>Oryzias</taxon>
    </lineage>
</organism>
<dbReference type="GeneTree" id="ENSGT01120000273040"/>
<dbReference type="Proteomes" id="UP000001038">
    <property type="component" value="Chromosome 21"/>
</dbReference>
<keyword evidence="4" id="KW-1185">Reference proteome</keyword>
<dbReference type="InterPro" id="IPR013783">
    <property type="entry name" value="Ig-like_fold"/>
</dbReference>
<dbReference type="Bgee" id="ENSORLG00000026975">
    <property type="expression patterns" value="Expressed in muscle tissue and 3 other cell types or tissues"/>
</dbReference>
<dbReference type="STRING" id="8090.ENSORLP00000040084"/>
<proteinExistence type="predicted"/>
<sequence>MRFAVIFSAHWLLIPLWCCAAHCGLIYSLLLPEPPSFVQSLEDTSCMVGSEISMKCVLSGSYPMTFIWIKDGCELREDEHVRMSFEAQSTELHLKNAQLSDTGTYVCEVQNTAGTQRCAAVLTVSGLSHLTSGENTIITFVGGTASLELRPVSETDAGDYLCKATNASGSDFCKSKVTVKGKLTPLCHAG</sequence>
<dbReference type="Ensembl" id="ENSORLT00000044528.1">
    <property type="protein sequence ID" value="ENSORLP00000040084.1"/>
    <property type="gene ID" value="ENSORLG00000026975.1"/>
</dbReference>
<dbReference type="FunFam" id="2.60.40.10:FF:000022">
    <property type="entry name" value="Cardiac titin"/>
    <property type="match status" value="1"/>
</dbReference>